<dbReference type="SMART" id="SM00062">
    <property type="entry name" value="PBPb"/>
    <property type="match status" value="1"/>
</dbReference>
<sequence>PTAEATPEVVATVEATVVAAEPTAEATPEVVATVEATVVAAEPTAEATAVAAEPTPTAVPSPVCRTTGELIVGTDAAYPPFENVNTETGEIEGFDIELLNAIAAKAGFTPVYQNVPFDTIFTNLAAGQYDIVISATTITEERQQTVLFSNPYFAAAQVLTVRAADAETLKSVEALAGKKVGVQKGTTGADYAKSLGGFDVVEYETTPEAMRALANGDVDAVIADDAPSKTILLNNPELNLAITVEALTVEYYGISVRRECTELIEAINAGLAEVIKEGTYAEIYRKYFGVDPIKELQEGGQGLPSQN</sequence>
<feature type="domain" description="Ionotropic glutamate receptor C-terminal" evidence="6">
    <location>
        <begin position="69"/>
        <end position="290"/>
    </location>
</feature>
<accession>A0A2M8PDJ5</accession>
<reference evidence="7 8" key="1">
    <citation type="submission" date="2017-11" db="EMBL/GenBank/DDBJ databases">
        <title>Evolution of Phototrophy in the Chloroflexi Phylum Driven by Horizontal Gene Transfer.</title>
        <authorList>
            <person name="Ward L.M."/>
            <person name="Hemp J."/>
            <person name="Shih P.M."/>
            <person name="Mcglynn S.E."/>
            <person name="Fischer W."/>
        </authorList>
    </citation>
    <scope>NUCLEOTIDE SEQUENCE [LARGE SCALE GENOMIC DNA]</scope>
    <source>
        <strain evidence="7">JP3_13</strain>
    </source>
</reference>
<dbReference type="PROSITE" id="PS01039">
    <property type="entry name" value="SBP_BACTERIAL_3"/>
    <property type="match status" value="1"/>
</dbReference>
<dbReference type="Gene3D" id="3.40.190.10">
    <property type="entry name" value="Periplasmic binding protein-like II"/>
    <property type="match status" value="2"/>
</dbReference>
<dbReference type="CDD" id="cd13624">
    <property type="entry name" value="PBP2_Arg_Lys_His"/>
    <property type="match status" value="1"/>
</dbReference>
<feature type="domain" description="Solute-binding protein family 3/N-terminal" evidence="5">
    <location>
        <begin position="69"/>
        <end position="291"/>
    </location>
</feature>
<evidence type="ECO:0000256" key="1">
    <source>
        <dbReference type="ARBA" id="ARBA00004196"/>
    </source>
</evidence>
<gene>
    <name evidence="7" type="ORF">CUN49_09650</name>
</gene>
<dbReference type="SMART" id="SM00079">
    <property type="entry name" value="PBPe"/>
    <property type="match status" value="1"/>
</dbReference>
<dbReference type="Pfam" id="PF00497">
    <property type="entry name" value="SBP_bac_3"/>
    <property type="match status" value="1"/>
</dbReference>
<comment type="caution">
    <text evidence="7">The sequence shown here is derived from an EMBL/GenBank/DDBJ whole genome shotgun (WGS) entry which is preliminary data.</text>
</comment>
<dbReference type="InterPro" id="IPR001638">
    <property type="entry name" value="Solute-binding_3/MltF_N"/>
</dbReference>
<evidence type="ECO:0000259" key="5">
    <source>
        <dbReference type="SMART" id="SM00062"/>
    </source>
</evidence>
<dbReference type="GO" id="GO:0016020">
    <property type="term" value="C:membrane"/>
    <property type="evidence" value="ECO:0007669"/>
    <property type="project" value="InterPro"/>
</dbReference>
<evidence type="ECO:0000256" key="2">
    <source>
        <dbReference type="ARBA" id="ARBA00010333"/>
    </source>
</evidence>
<evidence type="ECO:0000313" key="8">
    <source>
        <dbReference type="Proteomes" id="UP000229681"/>
    </source>
</evidence>
<name>A0A2M8PDJ5_9CHLR</name>
<dbReference type="InterPro" id="IPR018313">
    <property type="entry name" value="SBP_3_CS"/>
</dbReference>
<keyword evidence="3" id="KW-0732">Signal</keyword>
<proteinExistence type="inferred from homology"/>
<evidence type="ECO:0000313" key="7">
    <source>
        <dbReference type="EMBL" id="PJF35613.1"/>
    </source>
</evidence>
<organism evidence="7 8">
    <name type="scientific">Candidatus Thermofonsia Clade 1 bacterium</name>
    <dbReference type="NCBI Taxonomy" id="2364210"/>
    <lineage>
        <taxon>Bacteria</taxon>
        <taxon>Bacillati</taxon>
        <taxon>Chloroflexota</taxon>
        <taxon>Candidatus Thermofontia</taxon>
        <taxon>Candidatus Thermofonsia Clade 1</taxon>
    </lineage>
</organism>
<dbReference type="PANTHER" id="PTHR35936">
    <property type="entry name" value="MEMBRANE-BOUND LYTIC MUREIN TRANSGLYCOSYLASE F"/>
    <property type="match status" value="1"/>
</dbReference>
<evidence type="ECO:0000256" key="4">
    <source>
        <dbReference type="RuleBase" id="RU003744"/>
    </source>
</evidence>
<dbReference type="AlphaFoldDB" id="A0A2M8PDJ5"/>
<dbReference type="InterPro" id="IPR001320">
    <property type="entry name" value="Iontro_rcpt_C"/>
</dbReference>
<dbReference type="GO" id="GO:0015276">
    <property type="term" value="F:ligand-gated monoatomic ion channel activity"/>
    <property type="evidence" value="ECO:0007669"/>
    <property type="project" value="InterPro"/>
</dbReference>
<dbReference type="EMBL" id="PGTM01000131">
    <property type="protein sequence ID" value="PJF35613.1"/>
    <property type="molecule type" value="Genomic_DNA"/>
</dbReference>
<dbReference type="Proteomes" id="UP000229681">
    <property type="component" value="Unassembled WGS sequence"/>
</dbReference>
<protein>
    <recommendedName>
        <fullName evidence="9">Basic amino acid ABC transporter substrate-binding protein</fullName>
    </recommendedName>
</protein>
<evidence type="ECO:0000259" key="6">
    <source>
        <dbReference type="SMART" id="SM00079"/>
    </source>
</evidence>
<dbReference type="GO" id="GO:0030313">
    <property type="term" value="C:cell envelope"/>
    <property type="evidence" value="ECO:0007669"/>
    <property type="project" value="UniProtKB-SubCell"/>
</dbReference>
<evidence type="ECO:0000256" key="3">
    <source>
        <dbReference type="ARBA" id="ARBA00022729"/>
    </source>
</evidence>
<comment type="similarity">
    <text evidence="2 4">Belongs to the bacterial solute-binding protein 3 family.</text>
</comment>
<dbReference type="SUPFAM" id="SSF53850">
    <property type="entry name" value="Periplasmic binding protein-like II"/>
    <property type="match status" value="1"/>
</dbReference>
<dbReference type="PANTHER" id="PTHR35936:SF17">
    <property type="entry name" value="ARGININE-BINDING EXTRACELLULAR PROTEIN ARTP"/>
    <property type="match status" value="1"/>
</dbReference>
<comment type="subcellular location">
    <subcellularLocation>
        <location evidence="1">Cell envelope</location>
    </subcellularLocation>
</comment>
<feature type="non-terminal residue" evidence="7">
    <location>
        <position position="1"/>
    </location>
</feature>
<evidence type="ECO:0008006" key="9">
    <source>
        <dbReference type="Google" id="ProtNLM"/>
    </source>
</evidence>